<dbReference type="Proteomes" id="UP000654075">
    <property type="component" value="Unassembled WGS sequence"/>
</dbReference>
<feature type="compositionally biased region" description="Basic and acidic residues" evidence="1">
    <location>
        <begin position="130"/>
        <end position="141"/>
    </location>
</feature>
<reference evidence="2" key="1">
    <citation type="submission" date="2021-02" db="EMBL/GenBank/DDBJ databases">
        <authorList>
            <person name="Dougan E. K."/>
            <person name="Rhodes N."/>
            <person name="Thang M."/>
            <person name="Chan C."/>
        </authorList>
    </citation>
    <scope>NUCLEOTIDE SEQUENCE</scope>
</reference>
<keyword evidence="3" id="KW-1185">Reference proteome</keyword>
<sequence>MYKYANNPFSNVALKAHVPQDVHIVYTELNQQQLQSGPGRLNCRREVNTRYENKNTDNKGRGNNQETKSQTICFLLSFSASSSGELISSKSSQQNKRNNKQKEKEKETTGQNQPYTVSGKIPRVTSASNAKDKTNHTETARSRTKQQSTPKTPEFIVFGGHFI</sequence>
<feature type="compositionally biased region" description="Low complexity" evidence="1">
    <location>
        <begin position="85"/>
        <end position="96"/>
    </location>
</feature>
<feature type="region of interest" description="Disordered" evidence="1">
    <location>
        <begin position="85"/>
        <end position="155"/>
    </location>
</feature>
<name>A0A813DK94_POLGL</name>
<accession>A0A813DK94</accession>
<gene>
    <name evidence="2" type="ORF">PGLA1383_LOCUS5527</name>
</gene>
<evidence type="ECO:0000256" key="1">
    <source>
        <dbReference type="SAM" id="MobiDB-lite"/>
    </source>
</evidence>
<dbReference type="AlphaFoldDB" id="A0A813DK94"/>
<evidence type="ECO:0000313" key="3">
    <source>
        <dbReference type="Proteomes" id="UP000654075"/>
    </source>
</evidence>
<organism evidence="2 3">
    <name type="scientific">Polarella glacialis</name>
    <name type="common">Dinoflagellate</name>
    <dbReference type="NCBI Taxonomy" id="89957"/>
    <lineage>
        <taxon>Eukaryota</taxon>
        <taxon>Sar</taxon>
        <taxon>Alveolata</taxon>
        <taxon>Dinophyceae</taxon>
        <taxon>Suessiales</taxon>
        <taxon>Suessiaceae</taxon>
        <taxon>Polarella</taxon>
    </lineage>
</organism>
<dbReference type="EMBL" id="CAJNNV010002171">
    <property type="protein sequence ID" value="CAE8586678.1"/>
    <property type="molecule type" value="Genomic_DNA"/>
</dbReference>
<proteinExistence type="predicted"/>
<comment type="caution">
    <text evidence="2">The sequence shown here is derived from an EMBL/GenBank/DDBJ whole genome shotgun (WGS) entry which is preliminary data.</text>
</comment>
<evidence type="ECO:0000313" key="2">
    <source>
        <dbReference type="EMBL" id="CAE8586678.1"/>
    </source>
</evidence>
<feature type="region of interest" description="Disordered" evidence="1">
    <location>
        <begin position="34"/>
        <end position="66"/>
    </location>
</feature>
<feature type="compositionally biased region" description="Basic and acidic residues" evidence="1">
    <location>
        <begin position="43"/>
        <end position="60"/>
    </location>
</feature>
<protein>
    <submittedName>
        <fullName evidence="2">Uncharacterized protein</fullName>
    </submittedName>
</protein>